<evidence type="ECO:0000313" key="5">
    <source>
        <dbReference type="Proteomes" id="UP001501666"/>
    </source>
</evidence>
<gene>
    <name evidence="4" type="ORF">GCM10010412_081430</name>
</gene>
<dbReference type="Gene3D" id="3.30.429.10">
    <property type="entry name" value="Macrophage Migration Inhibitory Factor"/>
    <property type="match status" value="1"/>
</dbReference>
<comment type="similarity">
    <text evidence="1">Belongs to the 4-oxalocrotonate tautomerase family.</text>
</comment>
<dbReference type="Pfam" id="PF01361">
    <property type="entry name" value="Tautomerase"/>
    <property type="match status" value="1"/>
</dbReference>
<accession>A0ABN3T1H5</accession>
<proteinExistence type="inferred from homology"/>
<dbReference type="PANTHER" id="PTHR35530:SF1">
    <property type="entry name" value="2-HYDROXYMUCONATE TAUTOMERASE"/>
    <property type="match status" value="1"/>
</dbReference>
<comment type="caution">
    <text evidence="4">The sequence shown here is derived from an EMBL/GenBank/DDBJ whole genome shotgun (WGS) entry which is preliminary data.</text>
</comment>
<sequence>MPLINVKIIEDVFTEAQKAEMVTKLTDAMVSIEGENMRSVTWVVVEEVKSGDWGIGGKPLTTADVKALAAG</sequence>
<keyword evidence="5" id="KW-1185">Reference proteome</keyword>
<protein>
    <submittedName>
        <fullName evidence="4">4-oxalocrotonate tautomerase family protein</fullName>
    </submittedName>
</protein>
<dbReference type="InterPro" id="IPR014347">
    <property type="entry name" value="Tautomerase/MIF_sf"/>
</dbReference>
<dbReference type="InterPro" id="IPR004370">
    <property type="entry name" value="4-OT-like_dom"/>
</dbReference>
<reference evidence="4 5" key="1">
    <citation type="journal article" date="2019" name="Int. J. Syst. Evol. Microbiol.">
        <title>The Global Catalogue of Microorganisms (GCM) 10K type strain sequencing project: providing services to taxonomists for standard genome sequencing and annotation.</title>
        <authorList>
            <consortium name="The Broad Institute Genomics Platform"/>
            <consortium name="The Broad Institute Genome Sequencing Center for Infectious Disease"/>
            <person name="Wu L."/>
            <person name="Ma J."/>
        </authorList>
    </citation>
    <scope>NUCLEOTIDE SEQUENCE [LARGE SCALE GENOMIC DNA]</scope>
    <source>
        <strain evidence="4 5">JCM 6835</strain>
    </source>
</reference>
<evidence type="ECO:0000256" key="1">
    <source>
        <dbReference type="ARBA" id="ARBA00006723"/>
    </source>
</evidence>
<dbReference type="SUPFAM" id="SSF55331">
    <property type="entry name" value="Tautomerase/MIF"/>
    <property type="match status" value="1"/>
</dbReference>
<keyword evidence="2" id="KW-0413">Isomerase</keyword>
<feature type="domain" description="4-oxalocrotonate tautomerase-like" evidence="3">
    <location>
        <begin position="2"/>
        <end position="62"/>
    </location>
</feature>
<dbReference type="RefSeq" id="WP_346154292.1">
    <property type="nucleotide sequence ID" value="NZ_BAAATE010000033.1"/>
</dbReference>
<evidence type="ECO:0000256" key="2">
    <source>
        <dbReference type="ARBA" id="ARBA00023235"/>
    </source>
</evidence>
<organism evidence="4 5">
    <name type="scientific">Nonomuraea recticatena</name>
    <dbReference type="NCBI Taxonomy" id="46178"/>
    <lineage>
        <taxon>Bacteria</taxon>
        <taxon>Bacillati</taxon>
        <taxon>Actinomycetota</taxon>
        <taxon>Actinomycetes</taxon>
        <taxon>Streptosporangiales</taxon>
        <taxon>Streptosporangiaceae</taxon>
        <taxon>Nonomuraea</taxon>
    </lineage>
</organism>
<dbReference type="Proteomes" id="UP001501666">
    <property type="component" value="Unassembled WGS sequence"/>
</dbReference>
<evidence type="ECO:0000313" key="4">
    <source>
        <dbReference type="EMBL" id="GAA2691296.1"/>
    </source>
</evidence>
<dbReference type="EMBL" id="BAAATE010000033">
    <property type="protein sequence ID" value="GAA2691296.1"/>
    <property type="molecule type" value="Genomic_DNA"/>
</dbReference>
<name>A0ABN3T1H5_9ACTN</name>
<evidence type="ECO:0000259" key="3">
    <source>
        <dbReference type="Pfam" id="PF01361"/>
    </source>
</evidence>
<dbReference type="PANTHER" id="PTHR35530">
    <property type="entry name" value="TAUTOMERASE-RELATED"/>
    <property type="match status" value="1"/>
</dbReference>